<feature type="binding site" evidence="3">
    <location>
        <position position="212"/>
    </location>
    <ligand>
        <name>Zn(2+)</name>
        <dbReference type="ChEBI" id="CHEBI:29105"/>
        <label>1</label>
        <note>catalytic</note>
    </ligand>
</feature>
<organism evidence="4 5">
    <name type="scientific">Candidatus Kerfeldbacteria bacterium RIFCSPLOWO2_01_FULL_48_11</name>
    <dbReference type="NCBI Taxonomy" id="1798543"/>
    <lineage>
        <taxon>Bacteria</taxon>
        <taxon>Candidatus Kerfeldiibacteriota</taxon>
    </lineage>
</organism>
<feature type="binding site" evidence="3">
    <location>
        <position position="135"/>
    </location>
    <ligand>
        <name>Zn(2+)</name>
        <dbReference type="ChEBI" id="CHEBI:29105"/>
        <label>2</label>
    </ligand>
</feature>
<dbReference type="PANTHER" id="PTHR30304:SF0">
    <property type="entry name" value="D-TAGATOSE-1,6-BISPHOSPHATE ALDOLASE SUBUNIT GATY-RELATED"/>
    <property type="match status" value="1"/>
</dbReference>
<evidence type="ECO:0000256" key="1">
    <source>
        <dbReference type="PIRSR" id="PIRSR001359-1"/>
    </source>
</evidence>
<feature type="binding site" evidence="2">
    <location>
        <begin position="213"/>
        <end position="215"/>
    </location>
    <ligand>
        <name>dihydroxyacetone phosphate</name>
        <dbReference type="ChEBI" id="CHEBI:57642"/>
    </ligand>
</feature>
<protein>
    <recommendedName>
        <fullName evidence="6">Tagatose-bisphosphate aldolase</fullName>
    </recommendedName>
</protein>
<reference evidence="4 5" key="1">
    <citation type="journal article" date="2016" name="Nat. Commun.">
        <title>Thousands of microbial genomes shed light on interconnected biogeochemical processes in an aquifer system.</title>
        <authorList>
            <person name="Anantharaman K."/>
            <person name="Brown C.T."/>
            <person name="Hug L.A."/>
            <person name="Sharon I."/>
            <person name="Castelle C.J."/>
            <person name="Probst A.J."/>
            <person name="Thomas B.C."/>
            <person name="Singh A."/>
            <person name="Wilkins M.J."/>
            <person name="Karaoz U."/>
            <person name="Brodie E.L."/>
            <person name="Williams K.H."/>
            <person name="Hubbard S.S."/>
            <person name="Banfield J.F."/>
        </authorList>
    </citation>
    <scope>NUCLEOTIDE SEQUENCE [LARGE SCALE GENOMIC DNA]</scope>
</reference>
<dbReference type="STRING" id="1798543.A2898_00395"/>
<dbReference type="EMBL" id="MHKE01000008">
    <property type="protein sequence ID" value="OGY84410.1"/>
    <property type="molecule type" value="Genomic_DNA"/>
</dbReference>
<dbReference type="GO" id="GO:0005975">
    <property type="term" value="P:carbohydrate metabolic process"/>
    <property type="evidence" value="ECO:0007669"/>
    <property type="project" value="InterPro"/>
</dbReference>
<evidence type="ECO:0000256" key="3">
    <source>
        <dbReference type="PIRSR" id="PIRSR001359-3"/>
    </source>
</evidence>
<dbReference type="AlphaFoldDB" id="A0A1G2B824"/>
<comment type="caution">
    <text evidence="4">The sequence shown here is derived from an EMBL/GenBank/DDBJ whole genome shotgun (WGS) entry which is preliminary data.</text>
</comment>
<accession>A0A1G2B824</accession>
<evidence type="ECO:0000313" key="4">
    <source>
        <dbReference type="EMBL" id="OGY84410.1"/>
    </source>
</evidence>
<dbReference type="CDD" id="cd00947">
    <property type="entry name" value="TBP_aldolase_IIB"/>
    <property type="match status" value="1"/>
</dbReference>
<evidence type="ECO:0000313" key="5">
    <source>
        <dbReference type="Proteomes" id="UP000179164"/>
    </source>
</evidence>
<comment type="cofactor">
    <cofactor evidence="3">
        <name>Zn(2+)</name>
        <dbReference type="ChEBI" id="CHEBI:29105"/>
    </cofactor>
    <text evidence="3">Binds 2 Zn(2+) ions per subunit. One is catalytic and the other provides a structural contribution.</text>
</comment>
<evidence type="ECO:0008006" key="6">
    <source>
        <dbReference type="Google" id="ProtNLM"/>
    </source>
</evidence>
<feature type="binding site" evidence="3">
    <location>
        <position position="105"/>
    </location>
    <ligand>
        <name>Zn(2+)</name>
        <dbReference type="ChEBI" id="CHEBI:29105"/>
        <label>2</label>
    </ligand>
</feature>
<keyword evidence="3" id="KW-0862">Zinc</keyword>
<dbReference type="Proteomes" id="UP000179164">
    <property type="component" value="Unassembled WGS sequence"/>
</dbReference>
<dbReference type="InterPro" id="IPR013785">
    <property type="entry name" value="Aldolase_TIM"/>
</dbReference>
<evidence type="ECO:0000256" key="2">
    <source>
        <dbReference type="PIRSR" id="PIRSR001359-2"/>
    </source>
</evidence>
<dbReference type="InterPro" id="IPR050246">
    <property type="entry name" value="Class_II_FBP_aldolase"/>
</dbReference>
<dbReference type="Gene3D" id="3.20.20.70">
    <property type="entry name" value="Aldolase class I"/>
    <property type="match status" value="1"/>
</dbReference>
<dbReference type="NCBIfam" id="TIGR00167">
    <property type="entry name" value="cbbA"/>
    <property type="match status" value="1"/>
</dbReference>
<name>A0A1G2B824_9BACT</name>
<dbReference type="PANTHER" id="PTHR30304">
    <property type="entry name" value="D-TAGATOSE-1,6-BISPHOSPHATE ALDOLASE"/>
    <property type="match status" value="1"/>
</dbReference>
<sequence length="288" mass="31843">MLTHLSELIADAKHSGYALGAFNVDNLETTVGVVRAAVQKKSPLIIQISERTIKYGGLKTMTAMIETMVRDEAGNIPIALHLDHGRSFRSIAECIAAGFSSIMVDNSDVPFKENVILTRQSVEYAHKKDVWVQGELGVVKGLEEATPEDREKFMTDPDEAKQFVDETEVDTLAVAVGNVHGIVKLKKGLPQLNLERLEQIHKAIPEVPLVLHGASGLQTDQVKATFEHGIVIVNLNTELKLEYSNSLRDTLIGHPEYFDIRDILTPPTDALQRVVEEKLMLFGSANRI</sequence>
<feature type="active site" description="Proton donor" evidence="1">
    <location>
        <position position="83"/>
    </location>
</feature>
<dbReference type="GO" id="GO:0016832">
    <property type="term" value="F:aldehyde-lyase activity"/>
    <property type="evidence" value="ECO:0007669"/>
    <property type="project" value="InterPro"/>
</dbReference>
<gene>
    <name evidence="4" type="ORF">A2898_00395</name>
</gene>
<feature type="binding site" evidence="3">
    <location>
        <position position="180"/>
    </location>
    <ligand>
        <name>Zn(2+)</name>
        <dbReference type="ChEBI" id="CHEBI:29105"/>
        <label>1</label>
        <note>catalytic</note>
    </ligand>
</feature>
<dbReference type="Pfam" id="PF01116">
    <property type="entry name" value="F_bP_aldolase"/>
    <property type="match status" value="1"/>
</dbReference>
<feature type="binding site" evidence="3">
    <location>
        <position position="84"/>
    </location>
    <ligand>
        <name>Zn(2+)</name>
        <dbReference type="ChEBI" id="CHEBI:29105"/>
        <label>1</label>
        <note>catalytic</note>
    </ligand>
</feature>
<dbReference type="InterPro" id="IPR000771">
    <property type="entry name" value="FBA_II"/>
</dbReference>
<proteinExistence type="predicted"/>
<dbReference type="GO" id="GO:0008270">
    <property type="term" value="F:zinc ion binding"/>
    <property type="evidence" value="ECO:0007669"/>
    <property type="project" value="InterPro"/>
</dbReference>
<dbReference type="PIRSF" id="PIRSF001359">
    <property type="entry name" value="F_bP_aldolase_II"/>
    <property type="match status" value="1"/>
</dbReference>
<keyword evidence="3" id="KW-0479">Metal-binding</keyword>
<dbReference type="SUPFAM" id="SSF51569">
    <property type="entry name" value="Aldolase"/>
    <property type="match status" value="1"/>
</dbReference>
<feature type="binding site" evidence="2">
    <location>
        <begin position="234"/>
        <end position="237"/>
    </location>
    <ligand>
        <name>dihydroxyacetone phosphate</name>
        <dbReference type="ChEBI" id="CHEBI:57642"/>
    </ligand>
</feature>
<feature type="binding site" evidence="2">
    <location>
        <position position="181"/>
    </location>
    <ligand>
        <name>dihydroxyacetone phosphate</name>
        <dbReference type="ChEBI" id="CHEBI:57642"/>
    </ligand>
</feature>